<dbReference type="PRINTS" id="PR01506">
    <property type="entry name" value="TATBPROTEIN"/>
</dbReference>
<dbReference type="OrthoDB" id="9816005at2"/>
<reference evidence="11 12" key="1">
    <citation type="submission" date="2019-03" db="EMBL/GenBank/DDBJ databases">
        <title>Genomic Encyclopedia of Type Strains, Phase IV (KMG-IV): sequencing the most valuable type-strain genomes for metagenomic binning, comparative biology and taxonomic classification.</title>
        <authorList>
            <person name="Goeker M."/>
        </authorList>
    </citation>
    <scope>NUCLEOTIDE SEQUENCE [LARGE SCALE GENOMIC DNA]</scope>
    <source>
        <strain evidence="11 12">DSM 24830</strain>
    </source>
</reference>
<evidence type="ECO:0000256" key="6">
    <source>
        <dbReference type="ARBA" id="ARBA00022989"/>
    </source>
</evidence>
<evidence type="ECO:0000256" key="10">
    <source>
        <dbReference type="SAM" id="MobiDB-lite"/>
    </source>
</evidence>
<evidence type="ECO:0000256" key="3">
    <source>
        <dbReference type="ARBA" id="ARBA00022475"/>
    </source>
</evidence>
<dbReference type="PANTHER" id="PTHR33162:SF1">
    <property type="entry name" value="SEC-INDEPENDENT PROTEIN TRANSLOCASE PROTEIN TATA, CHLOROPLASTIC"/>
    <property type="match status" value="1"/>
</dbReference>
<feature type="region of interest" description="Disordered" evidence="10">
    <location>
        <begin position="83"/>
        <end position="111"/>
    </location>
</feature>
<protein>
    <submittedName>
        <fullName evidence="11">Tat protein translocase TatB subunit</fullName>
    </submittedName>
</protein>
<evidence type="ECO:0000256" key="4">
    <source>
        <dbReference type="ARBA" id="ARBA00022692"/>
    </source>
</evidence>
<evidence type="ECO:0000256" key="8">
    <source>
        <dbReference type="ARBA" id="ARBA00023136"/>
    </source>
</evidence>
<sequence length="111" mass="12098">MFDSGFLEMLVIGVIALLVVGPERLPGLASKVGKFVGKMKAFIANTREDIEKEIRADEMQSMLAQQKEEISELRDMMKNTGNEVSSEVNEAAEMLGDSINEAEKASSASSK</sequence>
<evidence type="ECO:0000256" key="9">
    <source>
        <dbReference type="SAM" id="Coils"/>
    </source>
</evidence>
<evidence type="ECO:0000313" key="12">
    <source>
        <dbReference type="Proteomes" id="UP000294887"/>
    </source>
</evidence>
<evidence type="ECO:0000313" key="11">
    <source>
        <dbReference type="EMBL" id="TCJ88594.1"/>
    </source>
</evidence>
<keyword evidence="5" id="KW-0653">Protein transport</keyword>
<dbReference type="EMBL" id="SMFQ01000002">
    <property type="protein sequence ID" value="TCJ88594.1"/>
    <property type="molecule type" value="Genomic_DNA"/>
</dbReference>
<evidence type="ECO:0000256" key="5">
    <source>
        <dbReference type="ARBA" id="ARBA00022927"/>
    </source>
</evidence>
<dbReference type="PANTHER" id="PTHR33162">
    <property type="entry name" value="SEC-INDEPENDENT PROTEIN TRANSLOCASE PROTEIN TATA, CHLOROPLASTIC"/>
    <property type="match status" value="1"/>
</dbReference>
<keyword evidence="4" id="KW-0812">Transmembrane</keyword>
<dbReference type="InterPro" id="IPR003369">
    <property type="entry name" value="TatA/B/E"/>
</dbReference>
<name>A0A4R1F7I4_9GAMM</name>
<keyword evidence="2" id="KW-0813">Transport</keyword>
<keyword evidence="7" id="KW-0811">Translocation</keyword>
<comment type="subcellular location">
    <subcellularLocation>
        <location evidence="1">Membrane</location>
        <topology evidence="1">Single-pass membrane protein</topology>
    </subcellularLocation>
</comment>
<dbReference type="InterPro" id="IPR018448">
    <property type="entry name" value="TatB"/>
</dbReference>
<keyword evidence="12" id="KW-1185">Reference proteome</keyword>
<gene>
    <name evidence="11" type="ORF">EV695_0452</name>
</gene>
<keyword evidence="8" id="KW-0472">Membrane</keyword>
<evidence type="ECO:0000256" key="7">
    <source>
        <dbReference type="ARBA" id="ARBA00023010"/>
    </source>
</evidence>
<dbReference type="AlphaFoldDB" id="A0A4R1F7I4"/>
<proteinExistence type="predicted"/>
<keyword evidence="6" id="KW-1133">Transmembrane helix</keyword>
<keyword evidence="3" id="KW-1003">Cell membrane</keyword>
<dbReference type="RefSeq" id="WP_131904280.1">
    <property type="nucleotide sequence ID" value="NZ_BAAAFU010000008.1"/>
</dbReference>
<keyword evidence="9" id="KW-0175">Coiled coil</keyword>
<comment type="caution">
    <text evidence="11">The sequence shown here is derived from an EMBL/GenBank/DDBJ whole genome shotgun (WGS) entry which is preliminary data.</text>
</comment>
<accession>A0A4R1F7I4</accession>
<dbReference type="Gene3D" id="1.20.5.3310">
    <property type="match status" value="1"/>
</dbReference>
<dbReference type="GO" id="GO:0008320">
    <property type="term" value="F:protein transmembrane transporter activity"/>
    <property type="evidence" value="ECO:0007669"/>
    <property type="project" value="InterPro"/>
</dbReference>
<dbReference type="NCBIfam" id="TIGR01410">
    <property type="entry name" value="tatB"/>
    <property type="match status" value="1"/>
</dbReference>
<dbReference type="Proteomes" id="UP000294887">
    <property type="component" value="Unassembled WGS sequence"/>
</dbReference>
<evidence type="ECO:0000256" key="2">
    <source>
        <dbReference type="ARBA" id="ARBA00022448"/>
    </source>
</evidence>
<organism evidence="11 12">
    <name type="scientific">Cocleimonas flava</name>
    <dbReference type="NCBI Taxonomy" id="634765"/>
    <lineage>
        <taxon>Bacteria</taxon>
        <taxon>Pseudomonadati</taxon>
        <taxon>Pseudomonadota</taxon>
        <taxon>Gammaproteobacteria</taxon>
        <taxon>Thiotrichales</taxon>
        <taxon>Thiotrichaceae</taxon>
        <taxon>Cocleimonas</taxon>
    </lineage>
</organism>
<dbReference type="GO" id="GO:0043953">
    <property type="term" value="P:protein transport by the Tat complex"/>
    <property type="evidence" value="ECO:0007669"/>
    <property type="project" value="InterPro"/>
</dbReference>
<dbReference type="Pfam" id="PF02416">
    <property type="entry name" value="TatA_B_E"/>
    <property type="match status" value="1"/>
</dbReference>
<dbReference type="GO" id="GO:0016020">
    <property type="term" value="C:membrane"/>
    <property type="evidence" value="ECO:0007669"/>
    <property type="project" value="UniProtKB-SubCell"/>
</dbReference>
<evidence type="ECO:0000256" key="1">
    <source>
        <dbReference type="ARBA" id="ARBA00004167"/>
    </source>
</evidence>
<feature type="coiled-coil region" evidence="9">
    <location>
        <begin position="56"/>
        <end position="83"/>
    </location>
</feature>